<feature type="compositionally biased region" description="Low complexity" evidence="12">
    <location>
        <begin position="67"/>
        <end position="76"/>
    </location>
</feature>
<dbReference type="NCBIfam" id="TIGR00487">
    <property type="entry name" value="IF-2"/>
    <property type="match status" value="1"/>
</dbReference>
<accession>A0A8J3E1F9</accession>
<reference evidence="14" key="2">
    <citation type="submission" date="2020-09" db="EMBL/GenBank/DDBJ databases">
        <authorList>
            <person name="Sun Q."/>
            <person name="Zhou Y."/>
        </authorList>
    </citation>
    <scope>NUCLEOTIDE SEQUENCE</scope>
    <source>
        <strain evidence="14">CGMCC 1.15725</strain>
    </source>
</reference>
<evidence type="ECO:0000313" key="15">
    <source>
        <dbReference type="Proteomes" id="UP000646365"/>
    </source>
</evidence>
<dbReference type="Pfam" id="PF04760">
    <property type="entry name" value="IF2_N"/>
    <property type="match status" value="1"/>
</dbReference>
<dbReference type="InterPro" id="IPR004161">
    <property type="entry name" value="EFTu-like_2"/>
</dbReference>
<evidence type="ECO:0000256" key="1">
    <source>
        <dbReference type="ARBA" id="ARBA00004496"/>
    </source>
</evidence>
<dbReference type="SUPFAM" id="SSF50447">
    <property type="entry name" value="Translation proteins"/>
    <property type="match status" value="2"/>
</dbReference>
<feature type="compositionally biased region" description="Basic and acidic residues" evidence="12">
    <location>
        <begin position="251"/>
        <end position="323"/>
    </location>
</feature>
<feature type="compositionally biased region" description="Pro residues" evidence="12">
    <location>
        <begin position="123"/>
        <end position="137"/>
    </location>
</feature>
<dbReference type="PROSITE" id="PS01176">
    <property type="entry name" value="IF2"/>
    <property type="match status" value="1"/>
</dbReference>
<dbReference type="InterPro" id="IPR013575">
    <property type="entry name" value="IF2_assoc_dom_bac"/>
</dbReference>
<sequence>MTDSNEQETKRPLSLGARPGGRLELKKPIDAGSGQVRQSFPHGRSKTVTVEVKKKRAIEPPRPGHPPTEAAAAPAAAPAPQPAPVVHRVTPPTAPAAGTAPAPTVRPAVAPTHAAPAQAAPVQPVPAQPIPPQPAPVQPAAVQPAPTPRPEPVVEPAPIAAAPAVQEPAPAAQAPAAPTATPKVEAAPVVTPAPRPAEPTRVPGPRPAARVLTPSSQSTLRRGSGGAPRTLTEEERAARMKALQSMVQGETARKQAEAERAARARELETERQRDEEERRRHAEETAAAEVRRRAEEESRRAAEEAAKKQKVEDDSRREMAERAGKAAAAKVAALTAAGKVKPGVIEPEADDAPKRGAVGRPADKRAVAAPVPARTRGADQRRRTGKLTVTRALSDDDDRTRSLASVRRARERERLRMLQQTEQPKVVREVIVPETITVQELANRMAERGTDVIKALMRNGVMATITQSIDADTAELIVAEFGHVVKRVAESDVEIGLKGEADQDEARVARPPVVTIMGHVDHGKTSLLDALRKTDVAAGEAGGITQHIGAYQVTLAGGEKITFIDTPGHQAFTAMRARGANVTDIVVLVVAADDGIKEQTVEAIRHAKAANAPIIVAINKIDKPGADPNRVRQELLQHDLVVEAMGGDVLDIEVSALKKTGLDKLQEAILLQAEILDLRANPDRSAEGVIIEAKLERGRGAVATVLIQRGTLKVGDIFVAGGEWGKVRALIDDKGENLKSAGPGMPVEVLGLNAAPLAGDDFSVVENDARAREVTEFRQRKKREASQVAGARGTLEEMFSAIAAGTAKELPIVVKSDVQGSLEAILASLKGLGTDEVTVRVLNSGVGAISESDINLAGASKAIVIGFNVRANPQARDLARRDGVDIRYYSIIYDVIDDMKQMLEGMLAPTLRENFLGNAQIREVFDITKVGKVAGCMITEGMVKRGAKVRLLRDDVVIHEGSLKTLKRFKDEVREVREGYECGMAFENYSDIQVGDIIECFELEEVKRTL</sequence>
<dbReference type="FunFam" id="2.40.30.10:FF:000008">
    <property type="entry name" value="Translation initiation factor IF-2"/>
    <property type="match status" value="1"/>
</dbReference>
<dbReference type="InterPro" id="IPR005225">
    <property type="entry name" value="Small_GTP-bd"/>
</dbReference>
<feature type="compositionally biased region" description="Low complexity" evidence="12">
    <location>
        <begin position="156"/>
        <end position="190"/>
    </location>
</feature>
<organism evidence="14 15">
    <name type="scientific">Aliidongia dinghuensis</name>
    <dbReference type="NCBI Taxonomy" id="1867774"/>
    <lineage>
        <taxon>Bacteria</taxon>
        <taxon>Pseudomonadati</taxon>
        <taxon>Pseudomonadota</taxon>
        <taxon>Alphaproteobacteria</taxon>
        <taxon>Rhodospirillales</taxon>
        <taxon>Dongiaceae</taxon>
        <taxon>Aliidongia</taxon>
    </lineage>
</organism>
<evidence type="ECO:0000256" key="8">
    <source>
        <dbReference type="ARBA" id="ARBA00023134"/>
    </source>
</evidence>
<dbReference type="Pfam" id="PF22042">
    <property type="entry name" value="EF-G_D2"/>
    <property type="match status" value="1"/>
</dbReference>
<dbReference type="InterPro" id="IPR053905">
    <property type="entry name" value="EF-G-like_DII"/>
</dbReference>
<dbReference type="GO" id="GO:0005829">
    <property type="term" value="C:cytosol"/>
    <property type="evidence" value="ECO:0007669"/>
    <property type="project" value="TreeGrafter"/>
</dbReference>
<reference evidence="14" key="1">
    <citation type="journal article" date="2014" name="Int. J. Syst. Evol. Microbiol.">
        <title>Complete genome sequence of Corynebacterium casei LMG S-19264T (=DSM 44701T), isolated from a smear-ripened cheese.</title>
        <authorList>
            <consortium name="US DOE Joint Genome Institute (JGI-PGF)"/>
            <person name="Walter F."/>
            <person name="Albersmeier A."/>
            <person name="Kalinowski J."/>
            <person name="Ruckert C."/>
        </authorList>
    </citation>
    <scope>NUCLEOTIDE SEQUENCE</scope>
    <source>
        <strain evidence="14">CGMCC 1.15725</strain>
    </source>
</reference>
<dbReference type="InterPro" id="IPR000178">
    <property type="entry name" value="TF_IF2_bacterial-like"/>
</dbReference>
<keyword evidence="15" id="KW-1185">Reference proteome</keyword>
<feature type="domain" description="Tr-type G" evidence="13">
    <location>
        <begin position="509"/>
        <end position="677"/>
    </location>
</feature>
<dbReference type="InterPro" id="IPR023115">
    <property type="entry name" value="TIF_IF2_dom3"/>
</dbReference>
<comment type="caution">
    <text evidence="14">The sequence shown here is derived from an EMBL/GenBank/DDBJ whole genome shotgun (WGS) entry which is preliminary data.</text>
</comment>
<feature type="compositionally biased region" description="Low complexity" evidence="12">
    <location>
        <begin position="95"/>
        <end position="122"/>
    </location>
</feature>
<evidence type="ECO:0000256" key="11">
    <source>
        <dbReference type="RuleBase" id="RU000645"/>
    </source>
</evidence>
<dbReference type="InterPro" id="IPR027417">
    <property type="entry name" value="P-loop_NTPase"/>
</dbReference>
<comment type="similarity">
    <text evidence="2 9 10">Belongs to the TRAFAC class translation factor GTPase superfamily. Classic translation factor GTPase family. IF-2 subfamily.</text>
</comment>
<dbReference type="Gene3D" id="3.40.50.10050">
    <property type="entry name" value="Translation initiation factor IF- 2, domain 3"/>
    <property type="match status" value="1"/>
</dbReference>
<dbReference type="InterPro" id="IPR000795">
    <property type="entry name" value="T_Tr_GTP-bd_dom"/>
</dbReference>
<protein>
    <recommendedName>
        <fullName evidence="3 9">Translation initiation factor IF-2</fullName>
    </recommendedName>
</protein>
<dbReference type="Pfam" id="PF03144">
    <property type="entry name" value="GTP_EFTU_D2"/>
    <property type="match status" value="1"/>
</dbReference>
<dbReference type="HAMAP" id="MF_00100_B">
    <property type="entry name" value="IF_2_B"/>
    <property type="match status" value="1"/>
</dbReference>
<keyword evidence="4 9" id="KW-0963">Cytoplasm</keyword>
<dbReference type="InterPro" id="IPR009000">
    <property type="entry name" value="Transl_B-barrel_sf"/>
</dbReference>
<evidence type="ECO:0000256" key="12">
    <source>
        <dbReference type="SAM" id="MobiDB-lite"/>
    </source>
</evidence>
<keyword evidence="7 9" id="KW-0648">Protein biosynthesis</keyword>
<dbReference type="InterPro" id="IPR036925">
    <property type="entry name" value="TIF_IF2_dom3_sf"/>
</dbReference>
<evidence type="ECO:0000256" key="6">
    <source>
        <dbReference type="ARBA" id="ARBA00022741"/>
    </source>
</evidence>
<dbReference type="Pfam" id="PF00009">
    <property type="entry name" value="GTP_EFTU"/>
    <property type="match status" value="1"/>
</dbReference>
<name>A0A8J3E1F9_9PROT</name>
<feature type="binding site" evidence="9">
    <location>
        <begin position="565"/>
        <end position="569"/>
    </location>
    <ligand>
        <name>GTP</name>
        <dbReference type="ChEBI" id="CHEBI:37565"/>
    </ligand>
</feature>
<dbReference type="AlphaFoldDB" id="A0A8J3E1F9"/>
<comment type="subcellular location">
    <subcellularLocation>
        <location evidence="1 9 11">Cytoplasm</location>
    </subcellularLocation>
</comment>
<evidence type="ECO:0000256" key="4">
    <source>
        <dbReference type="ARBA" id="ARBA00022490"/>
    </source>
</evidence>
<dbReference type="InterPro" id="IPR044145">
    <property type="entry name" value="IF2_II"/>
</dbReference>
<dbReference type="Pfam" id="PF08364">
    <property type="entry name" value="IF2_assoc"/>
    <property type="match status" value="1"/>
</dbReference>
<dbReference type="InterPro" id="IPR015760">
    <property type="entry name" value="TIF_IF2"/>
</dbReference>
<comment type="function">
    <text evidence="9 10">One of the essential components for the initiation of protein synthesis. Protects formylmethionyl-tRNA from spontaneous hydrolysis and promotes its binding to the 30S ribosomal subunits. Also involved in the hydrolysis of GTP during the formation of the 70S ribosomal complex.</text>
</comment>
<dbReference type="FunFam" id="3.40.50.300:FF:000019">
    <property type="entry name" value="Translation initiation factor IF-2"/>
    <property type="match status" value="1"/>
</dbReference>
<feature type="compositionally biased region" description="Pro residues" evidence="12">
    <location>
        <begin position="191"/>
        <end position="206"/>
    </location>
</feature>
<evidence type="ECO:0000259" key="13">
    <source>
        <dbReference type="PROSITE" id="PS51722"/>
    </source>
</evidence>
<dbReference type="GO" id="GO:0003743">
    <property type="term" value="F:translation initiation factor activity"/>
    <property type="evidence" value="ECO:0007669"/>
    <property type="project" value="UniProtKB-UniRule"/>
</dbReference>
<dbReference type="CDD" id="cd03692">
    <property type="entry name" value="mtIF2_IVc"/>
    <property type="match status" value="1"/>
</dbReference>
<dbReference type="InterPro" id="IPR006847">
    <property type="entry name" value="IF2_N"/>
</dbReference>
<evidence type="ECO:0000256" key="10">
    <source>
        <dbReference type="RuleBase" id="RU000644"/>
    </source>
</evidence>
<feature type="region of interest" description="Disordered" evidence="12">
    <location>
        <begin position="345"/>
        <end position="383"/>
    </location>
</feature>
<dbReference type="Pfam" id="PF11987">
    <property type="entry name" value="IF-2"/>
    <property type="match status" value="1"/>
</dbReference>
<evidence type="ECO:0000256" key="7">
    <source>
        <dbReference type="ARBA" id="ARBA00022917"/>
    </source>
</evidence>
<dbReference type="PANTHER" id="PTHR43381:SF5">
    <property type="entry name" value="TR-TYPE G DOMAIN-CONTAINING PROTEIN"/>
    <property type="match status" value="1"/>
</dbReference>
<dbReference type="NCBIfam" id="TIGR00231">
    <property type="entry name" value="small_GTP"/>
    <property type="match status" value="1"/>
</dbReference>
<dbReference type="Proteomes" id="UP000646365">
    <property type="component" value="Unassembled WGS sequence"/>
</dbReference>
<feature type="binding site" evidence="9">
    <location>
        <begin position="518"/>
        <end position="525"/>
    </location>
    <ligand>
        <name>GTP</name>
        <dbReference type="ChEBI" id="CHEBI:37565"/>
    </ligand>
</feature>
<dbReference type="PANTHER" id="PTHR43381">
    <property type="entry name" value="TRANSLATION INITIATION FACTOR IF-2-RELATED"/>
    <property type="match status" value="1"/>
</dbReference>
<feature type="region of interest" description="Disordered" evidence="12">
    <location>
        <begin position="1"/>
        <end position="323"/>
    </location>
</feature>
<dbReference type="RefSeq" id="WP_189041412.1">
    <property type="nucleotide sequence ID" value="NZ_BMJQ01000001.1"/>
</dbReference>
<feature type="compositionally biased region" description="Pro residues" evidence="12">
    <location>
        <begin position="145"/>
        <end position="155"/>
    </location>
</feature>
<dbReference type="SUPFAM" id="SSF52540">
    <property type="entry name" value="P-loop containing nucleoside triphosphate hydrolases"/>
    <property type="match status" value="1"/>
</dbReference>
<evidence type="ECO:0000256" key="3">
    <source>
        <dbReference type="ARBA" id="ARBA00020675"/>
    </source>
</evidence>
<evidence type="ECO:0000313" key="14">
    <source>
        <dbReference type="EMBL" id="GGE99600.1"/>
    </source>
</evidence>
<dbReference type="FunFam" id="3.40.50.10050:FF:000001">
    <property type="entry name" value="Translation initiation factor IF-2"/>
    <property type="match status" value="1"/>
</dbReference>
<evidence type="ECO:0000256" key="2">
    <source>
        <dbReference type="ARBA" id="ARBA00007733"/>
    </source>
</evidence>
<dbReference type="GO" id="GO:0005525">
    <property type="term" value="F:GTP binding"/>
    <property type="evidence" value="ECO:0007669"/>
    <property type="project" value="UniProtKB-KW"/>
</dbReference>
<dbReference type="GO" id="GO:0003924">
    <property type="term" value="F:GTPase activity"/>
    <property type="evidence" value="ECO:0007669"/>
    <property type="project" value="UniProtKB-UniRule"/>
</dbReference>
<keyword evidence="6 9" id="KW-0547">Nucleotide-binding</keyword>
<comment type="caution">
    <text evidence="9">Lacks conserved residue(s) required for the propagation of feature annotation.</text>
</comment>
<evidence type="ECO:0000256" key="5">
    <source>
        <dbReference type="ARBA" id="ARBA00022540"/>
    </source>
</evidence>
<dbReference type="FunFam" id="2.40.30.10:FF:000007">
    <property type="entry name" value="Translation initiation factor IF-2"/>
    <property type="match status" value="1"/>
</dbReference>
<dbReference type="EMBL" id="BMJQ01000001">
    <property type="protein sequence ID" value="GGE99600.1"/>
    <property type="molecule type" value="Genomic_DNA"/>
</dbReference>
<dbReference type="SUPFAM" id="SSF52156">
    <property type="entry name" value="Initiation factor IF2/eIF5b, domain 3"/>
    <property type="match status" value="1"/>
</dbReference>
<dbReference type="Gene3D" id="3.40.50.300">
    <property type="entry name" value="P-loop containing nucleotide triphosphate hydrolases"/>
    <property type="match status" value="1"/>
</dbReference>
<feature type="binding site" evidence="9">
    <location>
        <begin position="619"/>
        <end position="622"/>
    </location>
    <ligand>
        <name>GTP</name>
        <dbReference type="ChEBI" id="CHEBI:37565"/>
    </ligand>
</feature>
<keyword evidence="5 9" id="KW-0396">Initiation factor</keyword>
<gene>
    <name evidence="9" type="primary">infB</name>
    <name evidence="14" type="ORF">GCM10011611_01490</name>
</gene>
<dbReference type="Gene3D" id="2.40.30.10">
    <property type="entry name" value="Translation factors"/>
    <property type="match status" value="2"/>
</dbReference>
<evidence type="ECO:0000256" key="9">
    <source>
        <dbReference type="HAMAP-Rule" id="MF_00100"/>
    </source>
</evidence>
<dbReference type="CDD" id="cd01887">
    <property type="entry name" value="IF2_eIF5B"/>
    <property type="match status" value="1"/>
</dbReference>
<keyword evidence="8 9" id="KW-0342">GTP-binding</keyword>
<dbReference type="CDD" id="cd03702">
    <property type="entry name" value="IF2_mtIF2_II"/>
    <property type="match status" value="1"/>
</dbReference>
<proteinExistence type="inferred from homology"/>
<dbReference type="PROSITE" id="PS51722">
    <property type="entry name" value="G_TR_2"/>
    <property type="match status" value="1"/>
</dbReference>